<dbReference type="SUPFAM" id="SSF103473">
    <property type="entry name" value="MFS general substrate transporter"/>
    <property type="match status" value="1"/>
</dbReference>
<keyword evidence="10" id="KW-1185">Reference proteome</keyword>
<feature type="transmembrane region" description="Helical" evidence="7">
    <location>
        <begin position="270"/>
        <end position="291"/>
    </location>
</feature>
<feature type="transmembrane region" description="Helical" evidence="7">
    <location>
        <begin position="147"/>
        <end position="166"/>
    </location>
</feature>
<keyword evidence="2" id="KW-0813">Transport</keyword>
<evidence type="ECO:0000313" key="9">
    <source>
        <dbReference type="EMBL" id="MDA3630485.1"/>
    </source>
</evidence>
<evidence type="ECO:0000256" key="3">
    <source>
        <dbReference type="ARBA" id="ARBA00022475"/>
    </source>
</evidence>
<feature type="transmembrane region" description="Helical" evidence="7">
    <location>
        <begin position="407"/>
        <end position="425"/>
    </location>
</feature>
<feature type="domain" description="Major facilitator superfamily (MFS) profile" evidence="8">
    <location>
        <begin position="19"/>
        <end position="453"/>
    </location>
</feature>
<evidence type="ECO:0000256" key="4">
    <source>
        <dbReference type="ARBA" id="ARBA00022692"/>
    </source>
</evidence>
<dbReference type="InterPro" id="IPR036259">
    <property type="entry name" value="MFS_trans_sf"/>
</dbReference>
<feature type="transmembrane region" description="Helical" evidence="7">
    <location>
        <begin position="231"/>
        <end position="250"/>
    </location>
</feature>
<name>A0ABT4V939_9PSEU</name>
<protein>
    <submittedName>
        <fullName evidence="9">MFS transporter</fullName>
    </submittedName>
</protein>
<dbReference type="Proteomes" id="UP001210380">
    <property type="component" value="Unassembled WGS sequence"/>
</dbReference>
<organism evidence="9 10">
    <name type="scientific">Saccharopolyspora oryzae</name>
    <dbReference type="NCBI Taxonomy" id="2997343"/>
    <lineage>
        <taxon>Bacteria</taxon>
        <taxon>Bacillati</taxon>
        <taxon>Actinomycetota</taxon>
        <taxon>Actinomycetes</taxon>
        <taxon>Pseudonocardiales</taxon>
        <taxon>Pseudonocardiaceae</taxon>
        <taxon>Saccharopolyspora</taxon>
    </lineage>
</organism>
<feature type="transmembrane region" description="Helical" evidence="7">
    <location>
        <begin position="114"/>
        <end position="135"/>
    </location>
</feature>
<dbReference type="PANTHER" id="PTHR42718:SF46">
    <property type="entry name" value="BLR6921 PROTEIN"/>
    <property type="match status" value="1"/>
</dbReference>
<sequence length="458" mass="46496">MHADIPVQRRSTGARPWLVLGSLAVLQFLIAVDVTVVNIALPSIGAEFGVDARVLTWVVVGYAVTGGGLLMLGGRLGDVLGRRRVLLVGTSVFGAASLLAGATQTFPLLVVARLLQGAGEALALPAAMAMIVLTFPEGPRRTRALSVWAVVASSGLVLGFVLSGVITEFFGWRWIFLVAVPFTAYVVCAALVLVPADPPGERKPLDLPGAALLTAAPLLFVLGVVETGESWLAPLALIGAVLAGASFVVVERKAANPLIPMAFFRNRARVLANAATALLSAALSTSFLLFTFQLQQRAGLTPFAAGTALLPLAVALVAAATFVPRVVGRWGSRTCAVIGIAATAAGMLAIAAGAQVEAGALEMMPAMVLIAAGMGFGLVGLQHAAVSGVTDGDAGAASGVQRAADQLGGSSGVTLYIGIGFAPALSGVDPYAVSCAIALAGLAAAALIAWRIEVPRND</sequence>
<evidence type="ECO:0000256" key="5">
    <source>
        <dbReference type="ARBA" id="ARBA00022989"/>
    </source>
</evidence>
<feature type="transmembrane region" description="Helical" evidence="7">
    <location>
        <begin position="54"/>
        <end position="73"/>
    </location>
</feature>
<feature type="transmembrane region" description="Helical" evidence="7">
    <location>
        <begin position="335"/>
        <end position="354"/>
    </location>
</feature>
<keyword evidence="4 7" id="KW-0812">Transmembrane</keyword>
<gene>
    <name evidence="9" type="ORF">OU415_34005</name>
</gene>
<evidence type="ECO:0000313" key="10">
    <source>
        <dbReference type="Proteomes" id="UP001210380"/>
    </source>
</evidence>
<feature type="transmembrane region" description="Helical" evidence="7">
    <location>
        <begin position="303"/>
        <end position="323"/>
    </location>
</feature>
<evidence type="ECO:0000256" key="1">
    <source>
        <dbReference type="ARBA" id="ARBA00004651"/>
    </source>
</evidence>
<dbReference type="PANTHER" id="PTHR42718">
    <property type="entry name" value="MAJOR FACILITATOR SUPERFAMILY MULTIDRUG TRANSPORTER MFSC"/>
    <property type="match status" value="1"/>
</dbReference>
<feature type="transmembrane region" description="Helical" evidence="7">
    <location>
        <begin position="85"/>
        <end position="102"/>
    </location>
</feature>
<dbReference type="InterPro" id="IPR020846">
    <property type="entry name" value="MFS_dom"/>
</dbReference>
<reference evidence="9 10" key="1">
    <citation type="submission" date="2022-11" db="EMBL/GenBank/DDBJ databases">
        <title>Draft genome sequence of Saccharopolyspora sp. WRP15-2 isolated from rhizosphere soils of wild rice in Thailand.</title>
        <authorList>
            <person name="Duangmal K."/>
            <person name="Kammanee S."/>
            <person name="Muangham S."/>
        </authorList>
    </citation>
    <scope>NUCLEOTIDE SEQUENCE [LARGE SCALE GENOMIC DNA]</scope>
    <source>
        <strain evidence="9 10">WRP15-2</strain>
    </source>
</reference>
<comment type="caution">
    <text evidence="9">The sequence shown here is derived from an EMBL/GenBank/DDBJ whole genome shotgun (WGS) entry which is preliminary data.</text>
</comment>
<proteinExistence type="predicted"/>
<feature type="transmembrane region" description="Helical" evidence="7">
    <location>
        <begin position="17"/>
        <end position="42"/>
    </location>
</feature>
<dbReference type="Gene3D" id="1.20.1250.20">
    <property type="entry name" value="MFS general substrate transporter like domains"/>
    <property type="match status" value="1"/>
</dbReference>
<accession>A0ABT4V939</accession>
<feature type="transmembrane region" description="Helical" evidence="7">
    <location>
        <begin position="205"/>
        <end position="225"/>
    </location>
</feature>
<evidence type="ECO:0000256" key="7">
    <source>
        <dbReference type="SAM" id="Phobius"/>
    </source>
</evidence>
<dbReference type="RefSeq" id="WP_270953689.1">
    <property type="nucleotide sequence ID" value="NZ_JAQGLA010000102.1"/>
</dbReference>
<evidence type="ECO:0000259" key="8">
    <source>
        <dbReference type="PROSITE" id="PS50850"/>
    </source>
</evidence>
<keyword evidence="6 7" id="KW-0472">Membrane</keyword>
<feature type="transmembrane region" description="Helical" evidence="7">
    <location>
        <begin position="172"/>
        <end position="193"/>
    </location>
</feature>
<dbReference type="Pfam" id="PF07690">
    <property type="entry name" value="MFS_1"/>
    <property type="match status" value="1"/>
</dbReference>
<keyword evidence="3" id="KW-1003">Cell membrane</keyword>
<feature type="transmembrane region" description="Helical" evidence="7">
    <location>
        <begin position="366"/>
        <end position="386"/>
    </location>
</feature>
<comment type="subcellular location">
    <subcellularLocation>
        <location evidence="1">Cell membrane</location>
        <topology evidence="1">Multi-pass membrane protein</topology>
    </subcellularLocation>
</comment>
<dbReference type="CDD" id="cd17321">
    <property type="entry name" value="MFS_MMR_MDR_like"/>
    <property type="match status" value="1"/>
</dbReference>
<dbReference type="EMBL" id="JAQGLA010000102">
    <property type="protein sequence ID" value="MDA3630485.1"/>
    <property type="molecule type" value="Genomic_DNA"/>
</dbReference>
<dbReference type="PROSITE" id="PS50850">
    <property type="entry name" value="MFS"/>
    <property type="match status" value="1"/>
</dbReference>
<evidence type="ECO:0000256" key="6">
    <source>
        <dbReference type="ARBA" id="ARBA00023136"/>
    </source>
</evidence>
<feature type="transmembrane region" description="Helical" evidence="7">
    <location>
        <begin position="431"/>
        <end position="450"/>
    </location>
</feature>
<keyword evidence="5 7" id="KW-1133">Transmembrane helix</keyword>
<dbReference type="Gene3D" id="1.20.1720.10">
    <property type="entry name" value="Multidrug resistance protein D"/>
    <property type="match status" value="1"/>
</dbReference>
<dbReference type="InterPro" id="IPR011701">
    <property type="entry name" value="MFS"/>
</dbReference>
<evidence type="ECO:0000256" key="2">
    <source>
        <dbReference type="ARBA" id="ARBA00022448"/>
    </source>
</evidence>